<dbReference type="Pfam" id="PF07949">
    <property type="entry name" value="YbbR"/>
    <property type="match status" value="2"/>
</dbReference>
<dbReference type="STRING" id="120956.SAMN05421791_103281"/>
<evidence type="ECO:0000313" key="3">
    <source>
        <dbReference type="Proteomes" id="UP000199708"/>
    </source>
</evidence>
<dbReference type="PANTHER" id="PTHR37804:SF1">
    <property type="entry name" value="CDAA REGULATORY PROTEIN CDAR"/>
    <property type="match status" value="1"/>
</dbReference>
<dbReference type="Proteomes" id="UP000199708">
    <property type="component" value="Unassembled WGS sequence"/>
</dbReference>
<dbReference type="Gene3D" id="2.170.120.40">
    <property type="entry name" value="YbbR-like domain"/>
    <property type="match status" value="2"/>
</dbReference>
<gene>
    <name evidence="2" type="ORF">SAMN05421791_103281</name>
</gene>
<proteinExistence type="predicted"/>
<keyword evidence="3" id="KW-1185">Reference proteome</keyword>
<dbReference type="AlphaFoldDB" id="A0A1G7S3Z8"/>
<dbReference type="Gene3D" id="2.170.120.30">
    <property type="match status" value="1"/>
</dbReference>
<evidence type="ECO:0000256" key="1">
    <source>
        <dbReference type="SAM" id="Phobius"/>
    </source>
</evidence>
<dbReference type="OrthoDB" id="2139417at2"/>
<feature type="transmembrane region" description="Helical" evidence="1">
    <location>
        <begin position="9"/>
        <end position="26"/>
    </location>
</feature>
<dbReference type="EMBL" id="FNCK01000003">
    <property type="protein sequence ID" value="SDG17728.1"/>
    <property type="molecule type" value="Genomic_DNA"/>
</dbReference>
<keyword evidence="1" id="KW-0472">Membrane</keyword>
<reference evidence="2 3" key="1">
    <citation type="submission" date="2016-10" db="EMBL/GenBank/DDBJ databases">
        <authorList>
            <person name="de Groot N.N."/>
        </authorList>
    </citation>
    <scope>NUCLEOTIDE SEQUENCE [LARGE SCALE GENOMIC DNA]</scope>
    <source>
        <strain evidence="2 3">ATCC BAA-466</strain>
    </source>
</reference>
<dbReference type="InterPro" id="IPR053154">
    <property type="entry name" value="c-di-AMP_regulator"/>
</dbReference>
<dbReference type="RefSeq" id="WP_090289685.1">
    <property type="nucleotide sequence ID" value="NZ_FNCK01000003.1"/>
</dbReference>
<accession>A0A1G7S3Z8</accession>
<evidence type="ECO:0000313" key="2">
    <source>
        <dbReference type="EMBL" id="SDG17728.1"/>
    </source>
</evidence>
<keyword evidence="1" id="KW-0812">Transmembrane</keyword>
<dbReference type="PANTHER" id="PTHR37804">
    <property type="entry name" value="CDAA REGULATORY PROTEIN CDAR"/>
    <property type="match status" value="1"/>
</dbReference>
<protein>
    <submittedName>
        <fullName evidence="2">YbbR domain-containing protein</fullName>
    </submittedName>
</protein>
<name>A0A1G7S3Z8_9LACT</name>
<sequence length="323" mass="35720">MNKLFEKNWAVGIISLVFALFIYTFVTNENNARNAAINSQLASSFNTSETLYNVPLYLGDRPDDIYVSDLKENVTVRLDGPKNILNQVTRENIIVQTEKITKGHIGNQELELLIDGLPDEITYTISPAKVKVEVQQRKVVTAPVEVSLEALQLEADYKVESVDIDPKEVKLVGSQKAIDAIDFAGISIRSNQPVAESFAGNYRLQILDKDGKLLDVNSETMDIKAQINIVQNSKEFPLKITAIGEDNTKNNYHYAITGQDKVTLFGSQKVLNQIKEVELVVDVSNQKKSGQVVGLLNLPSGISSASFNDAKVEVTIEPVKLKP</sequence>
<keyword evidence="1" id="KW-1133">Transmembrane helix</keyword>
<organism evidence="2 3">
    <name type="scientific">Facklamia miroungae</name>
    <dbReference type="NCBI Taxonomy" id="120956"/>
    <lineage>
        <taxon>Bacteria</taxon>
        <taxon>Bacillati</taxon>
        <taxon>Bacillota</taxon>
        <taxon>Bacilli</taxon>
        <taxon>Lactobacillales</taxon>
        <taxon>Aerococcaceae</taxon>
        <taxon>Facklamia</taxon>
    </lineage>
</organism>
<dbReference type="InterPro" id="IPR012505">
    <property type="entry name" value="YbbR"/>
</dbReference>